<dbReference type="GO" id="GO:0016779">
    <property type="term" value="F:nucleotidyltransferase activity"/>
    <property type="evidence" value="ECO:0007669"/>
    <property type="project" value="UniProtKB-KW"/>
</dbReference>
<dbReference type="Proteomes" id="UP000309991">
    <property type="component" value="Segment"/>
</dbReference>
<evidence type="ECO:0000259" key="1">
    <source>
        <dbReference type="Pfam" id="PF13521"/>
    </source>
</evidence>
<proteinExistence type="predicted"/>
<dbReference type="InterPro" id="IPR038727">
    <property type="entry name" value="NadR/Ttd14_AAA_dom"/>
</dbReference>
<keyword evidence="2" id="KW-0808">Transferase</keyword>
<feature type="domain" description="NadR/Ttd14 AAA" evidence="1">
    <location>
        <begin position="183"/>
        <end position="351"/>
    </location>
</feature>
<evidence type="ECO:0000313" key="2">
    <source>
        <dbReference type="EMBL" id="QBJ03655.1"/>
    </source>
</evidence>
<gene>
    <name evidence="2" type="ORF">UCC3521_0117</name>
</gene>
<dbReference type="InterPro" id="IPR052735">
    <property type="entry name" value="NAD_biosynth-regulator"/>
</dbReference>
<dbReference type="SMR" id="A0A4Y5FF05"/>
<dbReference type="Gene3D" id="3.40.50.300">
    <property type="entry name" value="P-loop containing nucleotide triphosphate hydrolases"/>
    <property type="match status" value="1"/>
</dbReference>
<sequence>MNKLLGTHIGVYFGSFCPAHVGHYQEMMRAKRENDGAVIVVSGYKGDRGDASKYHLSLSRRERALRKLFADDPVVKVSALNEDNIPRYPSGWEPWFNMLEELVLDEVAGPEEVSLTYYVGEGSGKDNYVEELNKRIRPQDKVVLMDRHGRSDTDISGTEIRNNPVANFNKILRPFRPYFSNNVIITGGSSTGKTQLVQDLARSFTAPFVPEYSRLYQDVHSENTPDDMLTGWDYQQLLTGQYNLMRDAIKSQGNQGIVFDDTDAIVTLTYAQLWLKDAYYTSGVLLDMVSDIVKNSSISLVLMVPPVNNFVDDGYRNSTFEDTKVQNQFYTQLKKNYDYFKIPYAMLDAKGNEQDKYGYYARYLQALDIIKDTLKVTM</sequence>
<dbReference type="SUPFAM" id="SSF52540">
    <property type="entry name" value="P-loop containing nucleoside triphosphate hydrolases"/>
    <property type="match status" value="1"/>
</dbReference>
<dbReference type="PANTHER" id="PTHR37512">
    <property type="entry name" value="TRIFUNCTIONAL NAD BIOSYNTHESIS/REGULATOR PROTEIN NADR"/>
    <property type="match status" value="1"/>
</dbReference>
<organism evidence="2 3">
    <name type="scientific">Lactobacillus phage 3-521</name>
    <dbReference type="NCBI Taxonomy" id="2510943"/>
    <lineage>
        <taxon>Viruses</taxon>
        <taxon>Duplodnaviria</taxon>
        <taxon>Heunggongvirae</taxon>
        <taxon>Uroviricota</taxon>
        <taxon>Caudoviricetes</taxon>
        <taxon>Herelleviridae</taxon>
        <taxon>Watanabevirus</taxon>
        <taxon>Watanabevirus wv3521</taxon>
    </lineage>
</organism>
<dbReference type="InterPro" id="IPR014729">
    <property type="entry name" value="Rossmann-like_a/b/a_fold"/>
</dbReference>
<dbReference type="PANTHER" id="PTHR37512:SF1">
    <property type="entry name" value="NADR_TTD14 AAA DOMAIN-CONTAINING PROTEIN"/>
    <property type="match status" value="1"/>
</dbReference>
<reference evidence="2 3" key="1">
    <citation type="submission" date="2019-02" db="EMBL/GenBank/DDBJ databases">
        <title>Isolation of virulent Lactobacillus brevis phages.</title>
        <authorList>
            <person name="Feyereisen M."/>
            <person name="Mahony J."/>
            <person name="O'Sullivan T."/>
            <person name="van Sinderen D."/>
        </authorList>
    </citation>
    <scope>NUCLEOTIDE SEQUENCE [LARGE SCALE GENOMIC DNA]</scope>
</reference>
<keyword evidence="2" id="KW-0548">Nucleotidyltransferase</keyword>
<evidence type="ECO:0000313" key="3">
    <source>
        <dbReference type="Proteomes" id="UP000309991"/>
    </source>
</evidence>
<dbReference type="Gene3D" id="3.40.50.620">
    <property type="entry name" value="HUPs"/>
    <property type="match status" value="1"/>
</dbReference>
<dbReference type="Pfam" id="PF13521">
    <property type="entry name" value="AAA_28"/>
    <property type="match status" value="1"/>
</dbReference>
<dbReference type="EMBL" id="MK504444">
    <property type="protein sequence ID" value="QBJ03655.1"/>
    <property type="molecule type" value="Genomic_DNA"/>
</dbReference>
<protein>
    <submittedName>
        <fullName evidence="2">Adenylyltransferase</fullName>
    </submittedName>
</protein>
<dbReference type="InterPro" id="IPR027417">
    <property type="entry name" value="P-loop_NTPase"/>
</dbReference>
<keyword evidence="3" id="KW-1185">Reference proteome</keyword>
<accession>A0A4Y5FF05</accession>
<name>A0A4Y5FF05_9CAUD</name>
<dbReference type="SUPFAM" id="SSF52374">
    <property type="entry name" value="Nucleotidylyl transferase"/>
    <property type="match status" value="1"/>
</dbReference>